<dbReference type="InterPro" id="IPR001080">
    <property type="entry name" value="3Fe4S_ferredoxin"/>
</dbReference>
<organism evidence="8 9">
    <name type="scientific">Peptococcus niger</name>
    <dbReference type="NCBI Taxonomy" id="2741"/>
    <lineage>
        <taxon>Bacteria</taxon>
        <taxon>Bacillati</taxon>
        <taxon>Bacillota</taxon>
        <taxon>Clostridia</taxon>
        <taxon>Eubacteriales</taxon>
        <taxon>Peptococcaceae</taxon>
        <taxon>Peptococcus</taxon>
    </lineage>
</organism>
<dbReference type="InterPro" id="IPR051269">
    <property type="entry name" value="Fe-S_cluster_ET"/>
</dbReference>
<keyword evidence="5 6" id="KW-0411">Iron-sulfur</keyword>
<dbReference type="PRINTS" id="PR00352">
    <property type="entry name" value="3FE4SFRDOXIN"/>
</dbReference>
<dbReference type="GO" id="GO:0051536">
    <property type="term" value="F:iron-sulfur cluster binding"/>
    <property type="evidence" value="ECO:0007669"/>
    <property type="project" value="UniProtKB-KW"/>
</dbReference>
<dbReference type="InterPro" id="IPR017896">
    <property type="entry name" value="4Fe4S_Fe-S-bd"/>
</dbReference>
<dbReference type="PANTHER" id="PTHR36923">
    <property type="entry name" value="FERREDOXIN"/>
    <property type="match status" value="1"/>
</dbReference>
<evidence type="ECO:0000256" key="4">
    <source>
        <dbReference type="ARBA" id="ARBA00023004"/>
    </source>
</evidence>
<keyword evidence="3 6" id="KW-0249">Electron transport</keyword>
<keyword evidence="1 6" id="KW-0813">Transport</keyword>
<comment type="function">
    <text evidence="6">Ferredoxins are iron-sulfur proteins that transfer electrons in a wide variety of metabolic reactions.</text>
</comment>
<evidence type="ECO:0000256" key="2">
    <source>
        <dbReference type="ARBA" id="ARBA00022723"/>
    </source>
</evidence>
<evidence type="ECO:0000256" key="6">
    <source>
        <dbReference type="RuleBase" id="RU368020"/>
    </source>
</evidence>
<sequence>MWIMVDQDTCLGCGSCEAVAPEIFSMNGDGKAEALNEVTEDQKAAAEEAMGICPVSCISWDEE</sequence>
<evidence type="ECO:0000256" key="3">
    <source>
        <dbReference type="ARBA" id="ARBA00022982"/>
    </source>
</evidence>
<dbReference type="GO" id="GO:0005506">
    <property type="term" value="F:iron ion binding"/>
    <property type="evidence" value="ECO:0007669"/>
    <property type="project" value="UniProtKB-UniRule"/>
</dbReference>
<feature type="domain" description="4Fe-4S ferredoxin-type" evidence="7">
    <location>
        <begin position="1"/>
        <end position="29"/>
    </location>
</feature>
<evidence type="ECO:0000313" key="9">
    <source>
        <dbReference type="Proteomes" id="UP000198995"/>
    </source>
</evidence>
<dbReference type="Gene3D" id="3.30.70.20">
    <property type="match status" value="1"/>
</dbReference>
<dbReference type="EMBL" id="FNAF01000011">
    <property type="protein sequence ID" value="SDD94640.1"/>
    <property type="molecule type" value="Genomic_DNA"/>
</dbReference>
<evidence type="ECO:0000259" key="7">
    <source>
        <dbReference type="PROSITE" id="PS51379"/>
    </source>
</evidence>
<evidence type="ECO:0000256" key="1">
    <source>
        <dbReference type="ARBA" id="ARBA00022448"/>
    </source>
</evidence>
<dbReference type="PANTHER" id="PTHR36923:SF3">
    <property type="entry name" value="FERREDOXIN"/>
    <property type="match status" value="1"/>
</dbReference>
<keyword evidence="9" id="KW-1185">Reference proteome</keyword>
<gene>
    <name evidence="8" type="ORF">SAMN04489866_1118</name>
</gene>
<keyword evidence="4 6" id="KW-0408">Iron</keyword>
<dbReference type="Pfam" id="PF13370">
    <property type="entry name" value="Fer4_13"/>
    <property type="match status" value="1"/>
</dbReference>
<keyword evidence="2 6" id="KW-0479">Metal-binding</keyword>
<dbReference type="SUPFAM" id="SSF54862">
    <property type="entry name" value="4Fe-4S ferredoxins"/>
    <property type="match status" value="1"/>
</dbReference>
<protein>
    <recommendedName>
        <fullName evidence="6">Ferredoxin</fullName>
    </recommendedName>
</protein>
<dbReference type="STRING" id="2741.SAMN04489866_1118"/>
<dbReference type="OrthoDB" id="9803319at2"/>
<evidence type="ECO:0000256" key="5">
    <source>
        <dbReference type="ARBA" id="ARBA00023014"/>
    </source>
</evidence>
<name>A0A1G6YWC2_PEPNI</name>
<evidence type="ECO:0000313" key="8">
    <source>
        <dbReference type="EMBL" id="SDD94640.1"/>
    </source>
</evidence>
<dbReference type="RefSeq" id="WP_091792161.1">
    <property type="nucleotide sequence ID" value="NZ_FNAF01000011.1"/>
</dbReference>
<dbReference type="AlphaFoldDB" id="A0A1G6YWC2"/>
<reference evidence="8 9" key="1">
    <citation type="submission" date="2016-10" db="EMBL/GenBank/DDBJ databases">
        <authorList>
            <person name="de Groot N.N."/>
        </authorList>
    </citation>
    <scope>NUCLEOTIDE SEQUENCE [LARGE SCALE GENOMIC DNA]</scope>
    <source>
        <strain evidence="8 9">DSM 20475</strain>
    </source>
</reference>
<accession>A0A1G6YWC2</accession>
<dbReference type="PROSITE" id="PS51379">
    <property type="entry name" value="4FE4S_FER_2"/>
    <property type="match status" value="1"/>
</dbReference>
<proteinExistence type="predicted"/>
<dbReference type="GO" id="GO:0009055">
    <property type="term" value="F:electron transfer activity"/>
    <property type="evidence" value="ECO:0007669"/>
    <property type="project" value="UniProtKB-UniRule"/>
</dbReference>
<dbReference type="Proteomes" id="UP000198995">
    <property type="component" value="Unassembled WGS sequence"/>
</dbReference>